<dbReference type="GO" id="GO:0008237">
    <property type="term" value="F:metallopeptidase activity"/>
    <property type="evidence" value="ECO:0007669"/>
    <property type="project" value="UniProtKB-KW"/>
</dbReference>
<evidence type="ECO:0000259" key="3">
    <source>
        <dbReference type="Pfam" id="PF07364"/>
    </source>
</evidence>
<dbReference type="GO" id="GO:0046872">
    <property type="term" value="F:metal ion binding"/>
    <property type="evidence" value="ECO:0007669"/>
    <property type="project" value="UniProtKB-KW"/>
</dbReference>
<keyword evidence="1" id="KW-0482">Metalloprotease</keyword>
<dbReference type="AlphaFoldDB" id="A0A2W2C9G3"/>
<keyword evidence="1" id="KW-0378">Hydrolase</keyword>
<dbReference type="InterPro" id="IPR015995">
    <property type="entry name" value="MlrC_N"/>
</dbReference>
<dbReference type="InterPro" id="IPR010799">
    <property type="entry name" value="MlrC_C"/>
</dbReference>
<reference evidence="5" key="1">
    <citation type="submission" date="2018-06" db="EMBL/GenBank/DDBJ databases">
        <title>Aestuariibacter litoralis strain KCTC 52945T.</title>
        <authorList>
            <person name="Li X."/>
            <person name="Salam N."/>
            <person name="Li J.-L."/>
            <person name="Chen Y.-M."/>
            <person name="Yang Z.-W."/>
            <person name="Zhang L.-Y."/>
            <person name="Han M.-X."/>
            <person name="Xiao M."/>
            <person name="Li W.-J."/>
        </authorList>
    </citation>
    <scope>NUCLEOTIDE SEQUENCE [LARGE SCALE GENOMIC DNA]</scope>
    <source>
        <strain evidence="5">KCTC 52945</strain>
    </source>
</reference>
<comment type="similarity">
    <text evidence="1">Belongs to the peptidase M81 family.</text>
</comment>
<comment type="caution">
    <text evidence="4">The sequence shown here is derived from an EMBL/GenBank/DDBJ whole genome shotgun (WGS) entry which is preliminary data.</text>
</comment>
<dbReference type="Pfam" id="PF07171">
    <property type="entry name" value="MlrC_C"/>
    <property type="match status" value="1"/>
</dbReference>
<dbReference type="EMBL" id="QKVK01000004">
    <property type="protein sequence ID" value="PZF76803.1"/>
    <property type="molecule type" value="Genomic_DNA"/>
</dbReference>
<sequence length="505" mass="54008">MPRHVLTAEFAHESNTFKKGFTVLDDFRSETYLQGEAAIAERGNANTELAGFLDAAREAGWRVSHVISAHAGPGARVARAAFDDIAGQICAAATASRHSLDGILLSLHGAMVTEFCEDGEGELLTRLRAIVGPDMPIAVTLDLHANCTPLMCDLADAIVSYKTYPHIDMRERGLQAGRILEARMSGRSRPRTLRAHRPMLDEINSGRSDEGPMLPLYAKARAAEREPGILAVSINAGFSDADIRDVGPTVTVTYDTLQPAAESRARAIAEDIADGIWAARFTSVNTYLGVEEAAAIASSFDASRGPLIIADYADNPGSGAYGDATNLLRAMLDAGLRNAAFGPMIDPEAAAFLHTHRVGDTVSLALGGKNDPAFGGGPLAVTGEIIHLSNGDMICDGPILGGLHHSYGTTAVLRVDGIDVLVVTANSQMLDQQQFKAFGIMPAEKSVVALKSMQHFRAAFEPIAGRVIVCDSGALSTPRYERRTYRNVPRPIFPLERNTELPTRP</sequence>
<keyword evidence="1" id="KW-0479">Metal-binding</keyword>
<keyword evidence="5" id="KW-1185">Reference proteome</keyword>
<dbReference type="RefSeq" id="WP_111198283.1">
    <property type="nucleotide sequence ID" value="NZ_QKVK01000004.1"/>
</dbReference>
<dbReference type="PIRSF" id="PIRSF012702">
    <property type="entry name" value="UCP012702"/>
    <property type="match status" value="1"/>
</dbReference>
<dbReference type="InterPro" id="IPR009197">
    <property type="entry name" value="MlrC"/>
</dbReference>
<gene>
    <name evidence="4" type="ORF">DK847_10035</name>
</gene>
<evidence type="ECO:0000256" key="1">
    <source>
        <dbReference type="PIRNR" id="PIRNR012702"/>
    </source>
</evidence>
<proteinExistence type="inferred from homology"/>
<keyword evidence="1" id="KW-0645">Protease</keyword>
<feature type="domain" description="Microcystin LR degradation protein MlrC C-terminal" evidence="2">
    <location>
        <begin position="309"/>
        <end position="487"/>
    </location>
</feature>
<accession>A0A2W2C9G3</accession>
<feature type="domain" description="Microcystin LR degradation protein MlrC N-terminal" evidence="3">
    <location>
        <begin position="5"/>
        <end position="296"/>
    </location>
</feature>
<comment type="cofactor">
    <cofactor evidence="1">
        <name>Zn(2+)</name>
        <dbReference type="ChEBI" id="CHEBI:29105"/>
    </cofactor>
    <text evidence="1">Binds 1 zinc ion per subunit.</text>
</comment>
<dbReference type="Pfam" id="PF07364">
    <property type="entry name" value="DUF1485"/>
    <property type="match status" value="1"/>
</dbReference>
<evidence type="ECO:0000313" key="5">
    <source>
        <dbReference type="Proteomes" id="UP000248795"/>
    </source>
</evidence>
<dbReference type="Proteomes" id="UP000248795">
    <property type="component" value="Unassembled WGS sequence"/>
</dbReference>
<organism evidence="4 5">
    <name type="scientific">Aestuariivirga litoralis</name>
    <dbReference type="NCBI Taxonomy" id="2650924"/>
    <lineage>
        <taxon>Bacteria</taxon>
        <taxon>Pseudomonadati</taxon>
        <taxon>Pseudomonadota</taxon>
        <taxon>Alphaproteobacteria</taxon>
        <taxon>Hyphomicrobiales</taxon>
        <taxon>Aestuariivirgaceae</taxon>
        <taxon>Aestuariivirga</taxon>
    </lineage>
</organism>
<evidence type="ECO:0000313" key="4">
    <source>
        <dbReference type="EMBL" id="PZF76803.1"/>
    </source>
</evidence>
<protein>
    <recommendedName>
        <fullName evidence="1">Microcystinase C</fullName>
        <shortName evidence="1">MlrC</shortName>
    </recommendedName>
</protein>
<dbReference type="GO" id="GO:0006508">
    <property type="term" value="P:proteolysis"/>
    <property type="evidence" value="ECO:0007669"/>
    <property type="project" value="UniProtKB-KW"/>
</dbReference>
<evidence type="ECO:0000259" key="2">
    <source>
        <dbReference type="Pfam" id="PF07171"/>
    </source>
</evidence>
<name>A0A2W2C9G3_9HYPH</name>
<comment type="function">
    <text evidence="1">Involved in peptidolytic degradation of cyclic heptapeptide hepatotoxin microcystin (MC).</text>
</comment>